<keyword evidence="3" id="KW-0862">Zinc</keyword>
<dbReference type="InterPro" id="IPR003000">
    <property type="entry name" value="Sirtuin"/>
</dbReference>
<dbReference type="InterPro" id="IPR026591">
    <property type="entry name" value="Sirtuin_cat_small_dom_sf"/>
</dbReference>
<dbReference type="Gene3D" id="3.30.1600.10">
    <property type="entry name" value="SIR2/SIRT2 'Small Domain"/>
    <property type="match status" value="1"/>
</dbReference>
<keyword evidence="6" id="KW-1185">Reference proteome</keyword>
<dbReference type="Gene3D" id="3.40.50.1220">
    <property type="entry name" value="TPP-binding domain"/>
    <property type="match status" value="1"/>
</dbReference>
<dbReference type="PROSITE" id="PS50305">
    <property type="entry name" value="SIRTUIN"/>
    <property type="match status" value="1"/>
</dbReference>
<dbReference type="InterPro" id="IPR026590">
    <property type="entry name" value="Ssirtuin_cat_dom"/>
</dbReference>
<keyword evidence="1" id="KW-0808">Transferase</keyword>
<dbReference type="InterPro" id="IPR029035">
    <property type="entry name" value="DHS-like_NAD/FAD-binding_dom"/>
</dbReference>
<feature type="binding site" evidence="3">
    <location>
        <position position="162"/>
    </location>
    <ligand>
        <name>Zn(2+)</name>
        <dbReference type="ChEBI" id="CHEBI:29105"/>
    </ligand>
</feature>
<feature type="active site" description="Proton acceptor" evidence="3">
    <location>
        <position position="154"/>
    </location>
</feature>
<dbReference type="EMBL" id="FN668672">
    <property type="protein sequence ID" value="CBK23981.2"/>
    <property type="molecule type" value="Genomic_DNA"/>
</dbReference>
<protein>
    <recommendedName>
        <fullName evidence="4">Deacetylase sirtuin-type domain-containing protein</fullName>
    </recommendedName>
</protein>
<name>D8M7E2_BLAHO</name>
<reference evidence="5" key="1">
    <citation type="submission" date="2010-02" db="EMBL/GenBank/DDBJ databases">
        <title>Sequencing and annotation of the Blastocystis hominis genome.</title>
        <authorList>
            <person name="Wincker P."/>
        </authorList>
    </citation>
    <scope>NUCLEOTIDE SEQUENCE</scope>
    <source>
        <strain evidence="5">Singapore isolate B</strain>
    </source>
</reference>
<dbReference type="InterPro" id="IPR050134">
    <property type="entry name" value="NAD-dep_sirtuin_deacylases"/>
</dbReference>
<dbReference type="Pfam" id="PF02146">
    <property type="entry name" value="SIR2"/>
    <property type="match status" value="1"/>
</dbReference>
<keyword evidence="2" id="KW-0520">NAD</keyword>
<dbReference type="GO" id="GO:0046872">
    <property type="term" value="F:metal ion binding"/>
    <property type="evidence" value="ECO:0007669"/>
    <property type="project" value="UniProtKB-KW"/>
</dbReference>
<sequence length="290" mass="32246">MKREDGGDENEIEKSLISKKPKLDLSTNSRQSKLIHKVILKFIRSKKHIIVIIGAGVSVDAGIPDFRSPKGLFASMKSSLPSNYSVEDIFDLQTFLDNPALFYSAARSFASIEKAKPTAVHRWLQLMQPSLQLVITQNIDSLESELSCPLIYLHGLLASGTCQNCSQKASKQTMFDHYRKGKVAYCQCGGVIKPDIVFYNESINSDLIQSIQTASKTCDLLVVMGTSFSTQPMTGLLRWFDHCDVVVLNQTSVNLPSRPIDRLSLQVLGSFRTIFEEAEGDSEEGFWDGV</sequence>
<evidence type="ECO:0000313" key="5">
    <source>
        <dbReference type="EMBL" id="CBK23981.2"/>
    </source>
</evidence>
<keyword evidence="3" id="KW-0479">Metal-binding</keyword>
<dbReference type="InParanoid" id="D8M7E2"/>
<dbReference type="GeneID" id="24922833"/>
<evidence type="ECO:0000256" key="2">
    <source>
        <dbReference type="ARBA" id="ARBA00023027"/>
    </source>
</evidence>
<evidence type="ECO:0000259" key="4">
    <source>
        <dbReference type="PROSITE" id="PS50305"/>
    </source>
</evidence>
<dbReference type="OMA" id="CTACETE"/>
<feature type="binding site" evidence="3">
    <location>
        <position position="188"/>
    </location>
    <ligand>
        <name>Zn(2+)</name>
        <dbReference type="ChEBI" id="CHEBI:29105"/>
    </ligand>
</feature>
<dbReference type="PANTHER" id="PTHR11085:SF10">
    <property type="entry name" value="NAD-DEPENDENT PROTEIN DEACYLASE SIRTUIN-5, MITOCHONDRIAL-RELATED"/>
    <property type="match status" value="1"/>
</dbReference>
<gene>
    <name evidence="5" type="ORF">GSBLH_T00006709001</name>
</gene>
<dbReference type="OrthoDB" id="420264at2759"/>
<dbReference type="SUPFAM" id="SSF52467">
    <property type="entry name" value="DHS-like NAD/FAD-binding domain"/>
    <property type="match status" value="1"/>
</dbReference>
<dbReference type="PANTHER" id="PTHR11085">
    <property type="entry name" value="NAD-DEPENDENT PROTEIN DEACYLASE SIRTUIN-5, MITOCHONDRIAL-RELATED"/>
    <property type="match status" value="1"/>
</dbReference>
<dbReference type="RefSeq" id="XP_012898029.1">
    <property type="nucleotide sequence ID" value="XM_013042575.1"/>
</dbReference>
<dbReference type="AlphaFoldDB" id="D8M7E2"/>
<organism evidence="5">
    <name type="scientific">Blastocystis hominis</name>
    <dbReference type="NCBI Taxonomy" id="12968"/>
    <lineage>
        <taxon>Eukaryota</taxon>
        <taxon>Sar</taxon>
        <taxon>Stramenopiles</taxon>
        <taxon>Bigyra</taxon>
        <taxon>Opalozoa</taxon>
        <taxon>Opalinata</taxon>
        <taxon>Blastocystidae</taxon>
        <taxon>Blastocystis</taxon>
    </lineage>
</organism>
<evidence type="ECO:0000256" key="3">
    <source>
        <dbReference type="PROSITE-ProRule" id="PRU00236"/>
    </source>
</evidence>
<dbReference type="GO" id="GO:0070403">
    <property type="term" value="F:NAD+ binding"/>
    <property type="evidence" value="ECO:0007669"/>
    <property type="project" value="InterPro"/>
</dbReference>
<feature type="domain" description="Deacetylase sirtuin-type" evidence="4">
    <location>
        <begin position="28"/>
        <end position="279"/>
    </location>
</feature>
<feature type="binding site" evidence="3">
    <location>
        <position position="186"/>
    </location>
    <ligand>
        <name>Zn(2+)</name>
        <dbReference type="ChEBI" id="CHEBI:29105"/>
    </ligand>
</feature>
<dbReference type="GO" id="GO:0005634">
    <property type="term" value="C:nucleus"/>
    <property type="evidence" value="ECO:0007669"/>
    <property type="project" value="TreeGrafter"/>
</dbReference>
<proteinExistence type="predicted"/>
<evidence type="ECO:0000313" key="6">
    <source>
        <dbReference type="Proteomes" id="UP000008312"/>
    </source>
</evidence>
<dbReference type="GO" id="GO:0017136">
    <property type="term" value="F:histone deacetylase activity, NAD-dependent"/>
    <property type="evidence" value="ECO:0007669"/>
    <property type="project" value="TreeGrafter"/>
</dbReference>
<dbReference type="Proteomes" id="UP000008312">
    <property type="component" value="Unassembled WGS sequence"/>
</dbReference>
<evidence type="ECO:0000256" key="1">
    <source>
        <dbReference type="ARBA" id="ARBA00022679"/>
    </source>
</evidence>
<feature type="binding site" evidence="3">
    <location>
        <position position="165"/>
    </location>
    <ligand>
        <name>Zn(2+)</name>
        <dbReference type="ChEBI" id="CHEBI:29105"/>
    </ligand>
</feature>
<accession>D8M7E2</accession>